<dbReference type="Pfam" id="PF12895">
    <property type="entry name" value="ANAPC3"/>
    <property type="match status" value="1"/>
</dbReference>
<dbReference type="PANTHER" id="PTHR37422:SF13">
    <property type="entry name" value="LIPOPOLYSACCHARIDE BIOSYNTHESIS PROTEIN PA4999-RELATED"/>
    <property type="match status" value="1"/>
</dbReference>
<sequence>MRKNLKRDNKHGFLDHYFRLFVFAFLLLMIFLVPIAQPSFLKLHDISEIPKVTLIRVLTSFALLLWAIWVYVSRKELNLPPKVISASVFLFLISWIISTIFSTNFYLSFFGSYMRQMGFLTYFFYFVIFFLLYNVVENYTELKYFYWTVFITTVIVDFFGILQLYRLMPWYERVRTESRIIATLGHADFLGHFLVMVMPIILSFIYYVKNNVLRVLLYVLFLASFLVLLGSYTRGSWVAFLAGIIIYYVFVLWKEKGFFTKKNKIITLVLVLGLALTVGIFYITENKLYIEKKDVGLFSLKERFESIGAGLGVTQQNPRVLTWRDSIKLFEDKILKSPRIIYGLGPETFSFNFTPYKSLDLARYDGGKGYPDREHNEFLDILFPQGLLGLLSFIFVLLSVFLYSIKNYDKISPENRIFFLGTLIGWLSFLIQGLVLFGLSATYLYFWMLTSFIMLFFKLEKPDSIWKISISSLFSVFILIIFTFISIFSIWISLRFFRAEIYYRYGLDYLNSGEVGKAVAVLEEAIKLRPQETAFHEAVIKAYLGVMGGAENEDIKMEAFRKGESHINGLLKNDYYKSLSNNLVGAFYAQAYHYLGQKDKSLIIKAEEYLKKALTYDRYCVPPMENLLKMYSTDLVDERKALEMANRILEVDPYHSQAANYVARVYFQEGKFDKSKEIYERLLSRNSNDKDTLYNLGVVMYKLGDLNKAEEYLLKVINLDPTYESALNLLRVIYKQLGKEDKIKEIPLNDKVYVQKGLEAYNNKNYSIAIEYFKKALSYNPNSPEIMNNIGACLFMLNKYDEAIAWFKKALELKKDYVQAYGNLTYAYIQKGDLVSAEDTVNEGLKYAPNDENLKELKKKIEELKRR</sequence>
<evidence type="ECO:0000256" key="5">
    <source>
        <dbReference type="PROSITE-ProRule" id="PRU00339"/>
    </source>
</evidence>
<feature type="repeat" description="TPR" evidence="5">
    <location>
        <begin position="656"/>
        <end position="689"/>
    </location>
</feature>
<evidence type="ECO:0000256" key="4">
    <source>
        <dbReference type="ARBA" id="ARBA00023136"/>
    </source>
</evidence>
<accession>A0A7V3ZI93</accession>
<dbReference type="InterPro" id="IPR019734">
    <property type="entry name" value="TPR_rpt"/>
</dbReference>
<dbReference type="Pfam" id="PF13432">
    <property type="entry name" value="TPR_16"/>
    <property type="match status" value="1"/>
</dbReference>
<feature type="transmembrane region" description="Helical" evidence="6">
    <location>
        <begin position="237"/>
        <end position="253"/>
    </location>
</feature>
<name>A0A7V3ZI93_DICTH</name>
<dbReference type="GO" id="GO:0016020">
    <property type="term" value="C:membrane"/>
    <property type="evidence" value="ECO:0007669"/>
    <property type="project" value="UniProtKB-SubCell"/>
</dbReference>
<keyword evidence="5" id="KW-0802">TPR repeat</keyword>
<feature type="transmembrane region" description="Helical" evidence="6">
    <location>
        <begin position="215"/>
        <end position="231"/>
    </location>
</feature>
<dbReference type="PANTHER" id="PTHR37422">
    <property type="entry name" value="TEICHURONIC ACID BIOSYNTHESIS PROTEIN TUAE"/>
    <property type="match status" value="1"/>
</dbReference>
<feature type="repeat" description="TPR" evidence="5">
    <location>
        <begin position="784"/>
        <end position="817"/>
    </location>
</feature>
<feature type="repeat" description="TPR" evidence="5">
    <location>
        <begin position="499"/>
        <end position="532"/>
    </location>
</feature>
<dbReference type="SMART" id="SM00028">
    <property type="entry name" value="TPR"/>
    <property type="match status" value="7"/>
</dbReference>
<gene>
    <name evidence="8" type="ORF">ENU78_03465</name>
</gene>
<feature type="transmembrane region" description="Helical" evidence="6">
    <location>
        <begin position="471"/>
        <end position="494"/>
    </location>
</feature>
<dbReference type="InterPro" id="IPR007016">
    <property type="entry name" value="O-antigen_ligase-rel_domated"/>
</dbReference>
<dbReference type="InterPro" id="IPR051533">
    <property type="entry name" value="WaaL-like"/>
</dbReference>
<dbReference type="Gene3D" id="1.25.40.10">
    <property type="entry name" value="Tetratricopeptide repeat domain"/>
    <property type="match status" value="3"/>
</dbReference>
<dbReference type="SUPFAM" id="SSF48452">
    <property type="entry name" value="TPR-like"/>
    <property type="match status" value="2"/>
</dbReference>
<feature type="transmembrane region" description="Helical" evidence="6">
    <location>
        <begin position="84"/>
        <end position="107"/>
    </location>
</feature>
<feature type="transmembrane region" description="Helical" evidence="6">
    <location>
        <begin position="144"/>
        <end position="165"/>
    </location>
</feature>
<dbReference type="InterPro" id="IPR011990">
    <property type="entry name" value="TPR-like_helical_dom_sf"/>
</dbReference>
<dbReference type="PROSITE" id="PS50293">
    <property type="entry name" value="TPR_REGION"/>
    <property type="match status" value="3"/>
</dbReference>
<feature type="transmembrane region" description="Helical" evidence="6">
    <location>
        <begin position="113"/>
        <end position="132"/>
    </location>
</feature>
<protein>
    <submittedName>
        <fullName evidence="8">Tetratricopeptide repeat protein</fullName>
    </submittedName>
</protein>
<feature type="repeat" description="TPR" evidence="5">
    <location>
        <begin position="818"/>
        <end position="851"/>
    </location>
</feature>
<feature type="transmembrane region" description="Helical" evidence="6">
    <location>
        <begin position="189"/>
        <end position="208"/>
    </location>
</feature>
<organism evidence="8">
    <name type="scientific">Dictyoglomus thermophilum</name>
    <dbReference type="NCBI Taxonomy" id="14"/>
    <lineage>
        <taxon>Bacteria</taxon>
        <taxon>Pseudomonadati</taxon>
        <taxon>Dictyoglomota</taxon>
        <taxon>Dictyoglomia</taxon>
        <taxon>Dictyoglomales</taxon>
        <taxon>Dictyoglomaceae</taxon>
        <taxon>Dictyoglomus</taxon>
    </lineage>
</organism>
<keyword evidence="3 6" id="KW-1133">Transmembrane helix</keyword>
<dbReference type="Pfam" id="PF13181">
    <property type="entry name" value="TPR_8"/>
    <property type="match status" value="1"/>
</dbReference>
<dbReference type="PROSITE" id="PS50005">
    <property type="entry name" value="TPR"/>
    <property type="match status" value="6"/>
</dbReference>
<dbReference type="Pfam" id="PF04932">
    <property type="entry name" value="Wzy_C"/>
    <property type="match status" value="1"/>
</dbReference>
<comment type="caution">
    <text evidence="8">The sequence shown here is derived from an EMBL/GenBank/DDBJ whole genome shotgun (WGS) entry which is preliminary data.</text>
</comment>
<keyword evidence="4 6" id="KW-0472">Membrane</keyword>
<proteinExistence type="predicted"/>
<reference evidence="8" key="1">
    <citation type="journal article" date="2020" name="mSystems">
        <title>Genome- and Community-Level Interaction Insights into Carbon Utilization and Element Cycling Functions of Hydrothermarchaeota in Hydrothermal Sediment.</title>
        <authorList>
            <person name="Zhou Z."/>
            <person name="Liu Y."/>
            <person name="Xu W."/>
            <person name="Pan J."/>
            <person name="Luo Z.H."/>
            <person name="Li M."/>
        </authorList>
    </citation>
    <scope>NUCLEOTIDE SEQUENCE [LARGE SCALE GENOMIC DNA]</scope>
    <source>
        <strain evidence="8">SpSt-70</strain>
    </source>
</reference>
<evidence type="ECO:0000256" key="6">
    <source>
        <dbReference type="SAM" id="Phobius"/>
    </source>
</evidence>
<evidence type="ECO:0000259" key="7">
    <source>
        <dbReference type="Pfam" id="PF04932"/>
    </source>
</evidence>
<comment type="subcellular location">
    <subcellularLocation>
        <location evidence="1">Membrane</location>
        <topology evidence="1">Multi-pass membrane protein</topology>
    </subcellularLocation>
</comment>
<feature type="transmembrane region" description="Helical" evidence="6">
    <location>
        <begin position="20"/>
        <end position="41"/>
    </location>
</feature>
<feature type="transmembrane region" description="Helical" evidence="6">
    <location>
        <begin position="265"/>
        <end position="284"/>
    </location>
</feature>
<dbReference type="AlphaFoldDB" id="A0A7V3ZI93"/>
<evidence type="ECO:0000256" key="1">
    <source>
        <dbReference type="ARBA" id="ARBA00004141"/>
    </source>
</evidence>
<feature type="domain" description="O-antigen ligase-related" evidence="7">
    <location>
        <begin position="220"/>
        <end position="394"/>
    </location>
</feature>
<keyword evidence="2 6" id="KW-0812">Transmembrane</keyword>
<evidence type="ECO:0000256" key="2">
    <source>
        <dbReference type="ARBA" id="ARBA00022692"/>
    </source>
</evidence>
<evidence type="ECO:0000256" key="3">
    <source>
        <dbReference type="ARBA" id="ARBA00022989"/>
    </source>
</evidence>
<feature type="transmembrane region" description="Helical" evidence="6">
    <location>
        <begin position="381"/>
        <end position="405"/>
    </location>
</feature>
<feature type="repeat" description="TPR" evidence="5">
    <location>
        <begin position="750"/>
        <end position="783"/>
    </location>
</feature>
<dbReference type="EMBL" id="DTDV01000007">
    <property type="protein sequence ID" value="HGK23499.1"/>
    <property type="molecule type" value="Genomic_DNA"/>
</dbReference>
<evidence type="ECO:0000313" key="8">
    <source>
        <dbReference type="EMBL" id="HGK23499.1"/>
    </source>
</evidence>
<feature type="transmembrane region" description="Helical" evidence="6">
    <location>
        <begin position="53"/>
        <end position="72"/>
    </location>
</feature>
<feature type="transmembrane region" description="Helical" evidence="6">
    <location>
        <begin position="443"/>
        <end position="459"/>
    </location>
</feature>
<feature type="transmembrane region" description="Helical" evidence="6">
    <location>
        <begin position="417"/>
        <end position="437"/>
    </location>
</feature>
<feature type="repeat" description="TPR" evidence="5">
    <location>
        <begin position="690"/>
        <end position="723"/>
    </location>
</feature>